<dbReference type="PATRIC" id="fig|1262449.3.peg.1923"/>
<dbReference type="PANTHER" id="PTHR42956">
    <property type="entry name" value="NITROGENASE IRON-MOLYBDENUM COFACTOR BIOSYNTHESIS PROTEIN NIFE"/>
    <property type="match status" value="1"/>
</dbReference>
<sequence>MKINLEVPEVAIREKRLGSITGFCGTAEGLVKTARCGKLKEENRSFSQWAGCSVGKALCQLSMIQDAVVIQHGPIGCSGEFSMFGFVNKVGQKQRNLTVKNINAVSSNLEEKDTIYGGGAKLRKTIKEVFQEFNPKAIFITTSCASGIIGDDVEAIADKAEKEIGIPIVYISCEGFKSRVWTTGFDAAFHGILRKIVKPPVEKKKNVINIISFWGSDEFSYLLRKIGLEPNYIAPFSTVEQLSKLSEAAATAQICSTLGTYLAAGLQQEYGIPEVKASQPYGITGTDAWFREIGKIIGKEQEVEELIKSEKERIAPKLEELRNRLKGKTGYVTAGAAYGHIISTLLNELNVKVIGACVYHHDPVYDNGDIDADTLNFVVENYGDIPNYDVSNKQSFEFVNAMNKIRPDICVTRHPGMAIWGIRLGIPTLLWANENLSFGYQGLINFGERVVDLLENDEFVKNIAEHSELPYTDWWMNQNPYSFLGTKGKKTEELQREKVAE</sequence>
<dbReference type="GO" id="GO:0016491">
    <property type="term" value="F:oxidoreductase activity"/>
    <property type="evidence" value="ECO:0007669"/>
    <property type="project" value="InterPro"/>
</dbReference>
<protein>
    <submittedName>
        <fullName evidence="2">Nitrogenase iron-molybdenum cofactor biosynthesis protein NifE</fullName>
    </submittedName>
    <submittedName>
        <fullName evidence="3">Oxidoreductase/nitrogenase component 1</fullName>
    </submittedName>
</protein>
<evidence type="ECO:0000313" key="4">
    <source>
        <dbReference type="Proteomes" id="UP000028042"/>
    </source>
</evidence>
<dbReference type="Gene3D" id="3.40.50.1980">
    <property type="entry name" value="Nitrogenase molybdenum iron protein domain"/>
    <property type="match status" value="3"/>
</dbReference>
<gene>
    <name evidence="2" type="primary">nifE2</name>
    <name evidence="2" type="ORF">CLPA_c10440</name>
    <name evidence="3" type="ORF">CP6013_02108</name>
</gene>
<evidence type="ECO:0000259" key="1">
    <source>
        <dbReference type="Pfam" id="PF00148"/>
    </source>
</evidence>
<dbReference type="AlphaFoldDB" id="A0A0H3J1A7"/>
<dbReference type="KEGG" id="cpat:CLPA_c10440"/>
<evidence type="ECO:0000313" key="3">
    <source>
        <dbReference type="EMBL" id="KRU12860.1"/>
    </source>
</evidence>
<proteinExistence type="predicted"/>
<dbReference type="PANTHER" id="PTHR42956:SF1">
    <property type="entry name" value="NITROGENASE IRON-MOLYBDENUM COFACTOR BIOSYNTHESIS PROTEIN NIFE"/>
    <property type="match status" value="1"/>
</dbReference>
<dbReference type="KEGG" id="cpae:CPAST_c10440"/>
<dbReference type="Proteomes" id="UP000030905">
    <property type="component" value="Chromosome"/>
</dbReference>
<name>A0A0H3J1A7_CLOPA</name>
<dbReference type="EMBL" id="JPGY02000001">
    <property type="protein sequence ID" value="KRU12860.1"/>
    <property type="molecule type" value="Genomic_DNA"/>
</dbReference>
<dbReference type="Proteomes" id="UP000028042">
    <property type="component" value="Unassembled WGS sequence"/>
</dbReference>
<dbReference type="GeneID" id="93073242"/>
<feature type="domain" description="Nitrogenase/oxidoreductase component 1" evidence="1">
    <location>
        <begin position="52"/>
        <end position="454"/>
    </location>
</feature>
<dbReference type="Pfam" id="PF00148">
    <property type="entry name" value="Oxidored_nitro"/>
    <property type="match status" value="1"/>
</dbReference>
<reference evidence="3" key="2">
    <citation type="submission" date="2015-10" db="EMBL/GenBank/DDBJ databases">
        <title>Improved Draft Genome Sequence of Clostridium pasteurianum Strain ATCC 6013 (DSM 525) Using a Hybrid Next-Generation Sequencing Approach.</title>
        <authorList>
            <person name="Pyne M.E."/>
            <person name="Utturkar S.M."/>
            <person name="Brown S.D."/>
            <person name="Moo-Young M."/>
            <person name="Chung D.A."/>
            <person name="Chou P.C."/>
        </authorList>
    </citation>
    <scope>NUCLEOTIDE SEQUENCE</scope>
    <source>
        <strain evidence="3">ATCC 6013</strain>
    </source>
</reference>
<dbReference type="eggNOG" id="COG2710">
    <property type="taxonomic scope" value="Bacteria"/>
</dbReference>
<evidence type="ECO:0000313" key="2">
    <source>
        <dbReference type="EMBL" id="AJA51132.1"/>
    </source>
</evidence>
<dbReference type="EMBL" id="CP009268">
    <property type="protein sequence ID" value="AJA51132.1"/>
    <property type="molecule type" value="Genomic_DNA"/>
</dbReference>
<keyword evidence="5" id="KW-1185">Reference proteome</keyword>
<dbReference type="SUPFAM" id="SSF53807">
    <property type="entry name" value="Helical backbone' metal receptor"/>
    <property type="match status" value="1"/>
</dbReference>
<accession>A0A0H3J1A7</accession>
<dbReference type="RefSeq" id="WP_003444626.1">
    <property type="nucleotide sequence ID" value="NZ_ANZB01000005.1"/>
</dbReference>
<dbReference type="InterPro" id="IPR000510">
    <property type="entry name" value="Nase/OxRdtase_comp1"/>
</dbReference>
<evidence type="ECO:0000313" key="5">
    <source>
        <dbReference type="Proteomes" id="UP000030905"/>
    </source>
</evidence>
<reference evidence="3 4" key="3">
    <citation type="journal article" name="Genome Announc.">
        <title>Improved Draft Genome Sequence of Clostridium pasteurianum Strain ATCC 6013 (DSM 525) Using a Hybrid Next-Generation Sequencing Approach.</title>
        <authorList>
            <person name="Pyne M.E."/>
            <person name="Utturkar S."/>
            <person name="Brown S.D."/>
            <person name="Moo-Young M."/>
            <person name="Chung D.A."/>
            <person name="Chou C.P."/>
        </authorList>
    </citation>
    <scope>NUCLEOTIDE SEQUENCE [LARGE SCALE GENOMIC DNA]</scope>
    <source>
        <strain evidence="3 4">ATCC 6013</strain>
    </source>
</reference>
<reference evidence="2 5" key="1">
    <citation type="journal article" date="2015" name="Genome Announc.">
        <title>Complete Genome Sequence of the Nitrogen-Fixing and Solvent-Producing Clostridium pasteurianum DSM 525.</title>
        <authorList>
            <person name="Poehlein A."/>
            <person name="Grosse-Honebrink A."/>
            <person name="Zhang Y."/>
            <person name="Minton N.P."/>
            <person name="Daniel R."/>
        </authorList>
    </citation>
    <scope>NUCLEOTIDE SEQUENCE [LARGE SCALE GENOMIC DNA]</scope>
    <source>
        <strain evidence="2">DSM 525</strain>
        <strain evidence="5">DSM 525 / ATCC 6013</strain>
    </source>
</reference>
<organism evidence="2 5">
    <name type="scientific">Clostridium pasteurianum DSM 525 = ATCC 6013</name>
    <dbReference type="NCBI Taxonomy" id="1262449"/>
    <lineage>
        <taxon>Bacteria</taxon>
        <taxon>Bacillati</taxon>
        <taxon>Bacillota</taxon>
        <taxon>Clostridia</taxon>
        <taxon>Eubacteriales</taxon>
        <taxon>Clostridiaceae</taxon>
        <taxon>Clostridium</taxon>
    </lineage>
</organism>
<dbReference type="InterPro" id="IPR049939">
    <property type="entry name" value="NifE-like"/>
</dbReference>